<dbReference type="Proteomes" id="UP001603857">
    <property type="component" value="Unassembled WGS sequence"/>
</dbReference>
<dbReference type="AlphaFoldDB" id="A0ABD1N879"/>
<reference evidence="1 2" key="1">
    <citation type="submission" date="2024-08" db="EMBL/GenBank/DDBJ databases">
        <title>Insights into the chromosomal genome structure of Flemingia macrophylla.</title>
        <authorList>
            <person name="Ding Y."/>
            <person name="Zhao Y."/>
            <person name="Bi W."/>
            <person name="Wu M."/>
            <person name="Zhao G."/>
            <person name="Gong Y."/>
            <person name="Li W."/>
            <person name="Zhang P."/>
        </authorList>
    </citation>
    <scope>NUCLEOTIDE SEQUENCE [LARGE SCALE GENOMIC DNA]</scope>
    <source>
        <strain evidence="1">DYQJB</strain>
        <tissue evidence="1">Leaf</tissue>
    </source>
</reference>
<evidence type="ECO:0000313" key="2">
    <source>
        <dbReference type="Proteomes" id="UP001603857"/>
    </source>
</evidence>
<sequence length="71" mass="8098">MKPGSTWKNPLKLLQASPQFLVTDLSPMVPFFHFNTFLNIPLDPPHSHKSDKELFSATKALKAHLDKETHM</sequence>
<gene>
    <name evidence="1" type="ORF">Fmac_005569</name>
</gene>
<name>A0ABD1N879_9FABA</name>
<evidence type="ECO:0000313" key="1">
    <source>
        <dbReference type="EMBL" id="KAL2344284.1"/>
    </source>
</evidence>
<proteinExistence type="predicted"/>
<dbReference type="EMBL" id="JBGMDY010000002">
    <property type="protein sequence ID" value="KAL2344284.1"/>
    <property type="molecule type" value="Genomic_DNA"/>
</dbReference>
<comment type="caution">
    <text evidence="1">The sequence shown here is derived from an EMBL/GenBank/DDBJ whole genome shotgun (WGS) entry which is preliminary data.</text>
</comment>
<protein>
    <submittedName>
        <fullName evidence="1">Uncharacterized protein</fullName>
    </submittedName>
</protein>
<keyword evidence="2" id="KW-1185">Reference proteome</keyword>
<organism evidence="1 2">
    <name type="scientific">Flemingia macrophylla</name>
    <dbReference type="NCBI Taxonomy" id="520843"/>
    <lineage>
        <taxon>Eukaryota</taxon>
        <taxon>Viridiplantae</taxon>
        <taxon>Streptophyta</taxon>
        <taxon>Embryophyta</taxon>
        <taxon>Tracheophyta</taxon>
        <taxon>Spermatophyta</taxon>
        <taxon>Magnoliopsida</taxon>
        <taxon>eudicotyledons</taxon>
        <taxon>Gunneridae</taxon>
        <taxon>Pentapetalae</taxon>
        <taxon>rosids</taxon>
        <taxon>fabids</taxon>
        <taxon>Fabales</taxon>
        <taxon>Fabaceae</taxon>
        <taxon>Papilionoideae</taxon>
        <taxon>50 kb inversion clade</taxon>
        <taxon>NPAAA clade</taxon>
        <taxon>indigoferoid/millettioid clade</taxon>
        <taxon>Phaseoleae</taxon>
        <taxon>Flemingia</taxon>
    </lineage>
</organism>
<accession>A0ABD1N879</accession>